<dbReference type="InterPro" id="IPR035490">
    <property type="entry name" value="GlmS/FrlB_SIS"/>
</dbReference>
<gene>
    <name evidence="10 13" type="primary">glmS</name>
    <name evidence="13" type="ORF">COT27_02175</name>
</gene>
<dbReference type="InterPro" id="IPR001347">
    <property type="entry name" value="SIS_dom"/>
</dbReference>
<dbReference type="PROSITE" id="PS51464">
    <property type="entry name" value="SIS"/>
    <property type="match status" value="2"/>
</dbReference>
<dbReference type="InterPro" id="IPR029055">
    <property type="entry name" value="Ntn_hydrolases_N"/>
</dbReference>
<reference evidence="14" key="1">
    <citation type="submission" date="2017-09" db="EMBL/GenBank/DDBJ databases">
        <title>Depth-based differentiation of microbial function through sediment-hosted aquifers and enrichment of novel symbionts in the deep terrestrial subsurface.</title>
        <authorList>
            <person name="Probst A.J."/>
            <person name="Ladd B."/>
            <person name="Jarett J.K."/>
            <person name="Geller-Mcgrath D.E."/>
            <person name="Sieber C.M.K."/>
            <person name="Emerson J.B."/>
            <person name="Anantharaman K."/>
            <person name="Thomas B.C."/>
            <person name="Malmstrom R."/>
            <person name="Stieglmeier M."/>
            <person name="Klingl A."/>
            <person name="Woyke T."/>
            <person name="Ryan C.M."/>
            <person name="Banfield J.F."/>
        </authorList>
    </citation>
    <scope>NUCLEOTIDE SEQUENCE [LARGE SCALE GENOMIC DNA]</scope>
</reference>
<evidence type="ECO:0000256" key="6">
    <source>
        <dbReference type="ARBA" id="ARBA00022576"/>
    </source>
</evidence>
<evidence type="ECO:0000256" key="7">
    <source>
        <dbReference type="ARBA" id="ARBA00022679"/>
    </source>
</evidence>
<dbReference type="EMBL" id="PEXX01000038">
    <property type="protein sequence ID" value="PIU10614.1"/>
    <property type="molecule type" value="Genomic_DNA"/>
</dbReference>
<dbReference type="GO" id="GO:0006487">
    <property type="term" value="P:protein N-linked glycosylation"/>
    <property type="evidence" value="ECO:0007669"/>
    <property type="project" value="TreeGrafter"/>
</dbReference>
<evidence type="ECO:0000256" key="10">
    <source>
        <dbReference type="HAMAP-Rule" id="MF_00164"/>
    </source>
</evidence>
<dbReference type="InterPro" id="IPR046348">
    <property type="entry name" value="SIS_dom_sf"/>
</dbReference>
<evidence type="ECO:0000259" key="12">
    <source>
        <dbReference type="PROSITE" id="PS51464"/>
    </source>
</evidence>
<evidence type="ECO:0000256" key="3">
    <source>
        <dbReference type="ARBA" id="ARBA00012916"/>
    </source>
</evidence>
<keyword evidence="6 10" id="KW-0032">Aminotransferase</keyword>
<dbReference type="CDD" id="cd00714">
    <property type="entry name" value="GFAT"/>
    <property type="match status" value="1"/>
</dbReference>
<evidence type="ECO:0000259" key="11">
    <source>
        <dbReference type="PROSITE" id="PS51278"/>
    </source>
</evidence>
<dbReference type="InterPro" id="IPR017932">
    <property type="entry name" value="GATase_2_dom"/>
</dbReference>
<feature type="active site" description="Nucleophile; for GATase activity" evidence="10">
    <location>
        <position position="2"/>
    </location>
</feature>
<evidence type="ECO:0000256" key="5">
    <source>
        <dbReference type="ARBA" id="ARBA00022490"/>
    </source>
</evidence>
<dbReference type="AlphaFoldDB" id="A0A2M6XSK1"/>
<dbReference type="Gene3D" id="3.60.20.10">
    <property type="entry name" value="Glutamine Phosphoribosylpyrophosphate, subunit 1, domain 1"/>
    <property type="match status" value="1"/>
</dbReference>
<dbReference type="GO" id="GO:0005975">
    <property type="term" value="P:carbohydrate metabolic process"/>
    <property type="evidence" value="ECO:0007669"/>
    <property type="project" value="UniProtKB-UniRule"/>
</dbReference>
<dbReference type="GO" id="GO:0004360">
    <property type="term" value="F:glutamine-fructose-6-phosphate transaminase (isomerizing) activity"/>
    <property type="evidence" value="ECO:0007669"/>
    <property type="project" value="UniProtKB-UniRule"/>
</dbReference>
<organism evidence="13 14">
    <name type="scientific">Candidatus Kuenenbacteria bacterium CG08_land_8_20_14_0_20_37_23</name>
    <dbReference type="NCBI Taxonomy" id="1974617"/>
    <lineage>
        <taxon>Bacteria</taxon>
        <taxon>Candidatus Kueneniibacteriota</taxon>
    </lineage>
</organism>
<evidence type="ECO:0000256" key="8">
    <source>
        <dbReference type="ARBA" id="ARBA00022737"/>
    </source>
</evidence>
<evidence type="ECO:0000256" key="9">
    <source>
        <dbReference type="ARBA" id="ARBA00022962"/>
    </source>
</evidence>
<feature type="domain" description="SIS" evidence="12">
    <location>
        <begin position="288"/>
        <end position="427"/>
    </location>
</feature>
<protein>
    <recommendedName>
        <fullName evidence="4 10">Glutamine--fructose-6-phosphate aminotransferase [isomerizing]</fullName>
        <ecNumber evidence="3 10">2.6.1.16</ecNumber>
    </recommendedName>
    <alternativeName>
        <fullName evidence="10">D-fructose-6-phosphate amidotransferase</fullName>
    </alternativeName>
    <alternativeName>
        <fullName evidence="10">GFAT</fullName>
    </alternativeName>
    <alternativeName>
        <fullName evidence="10">Glucosamine-6-phosphate synthase</fullName>
    </alternativeName>
    <alternativeName>
        <fullName evidence="10">Hexosephosphate aminotransferase</fullName>
    </alternativeName>
    <alternativeName>
        <fullName evidence="10">L-glutamine--D-fructose-6-phosphate amidotransferase</fullName>
    </alternativeName>
</protein>
<keyword evidence="9" id="KW-0315">Glutamine amidotransferase</keyword>
<evidence type="ECO:0000256" key="2">
    <source>
        <dbReference type="ARBA" id="ARBA00004496"/>
    </source>
</evidence>
<keyword evidence="7 10" id="KW-0808">Transferase</keyword>
<dbReference type="GO" id="GO:0006047">
    <property type="term" value="P:UDP-N-acetylglucosamine metabolic process"/>
    <property type="evidence" value="ECO:0007669"/>
    <property type="project" value="TreeGrafter"/>
</dbReference>
<dbReference type="EC" id="2.6.1.16" evidence="3 10"/>
<dbReference type="Pfam" id="PF01380">
    <property type="entry name" value="SIS"/>
    <property type="match status" value="2"/>
</dbReference>
<comment type="catalytic activity">
    <reaction evidence="1 10">
        <text>D-fructose 6-phosphate + L-glutamine = D-glucosamine 6-phosphate + L-glutamate</text>
        <dbReference type="Rhea" id="RHEA:13237"/>
        <dbReference type="ChEBI" id="CHEBI:29985"/>
        <dbReference type="ChEBI" id="CHEBI:58359"/>
        <dbReference type="ChEBI" id="CHEBI:58725"/>
        <dbReference type="ChEBI" id="CHEBI:61527"/>
        <dbReference type="EC" id="2.6.1.16"/>
    </reaction>
</comment>
<comment type="subcellular location">
    <subcellularLocation>
        <location evidence="2 10">Cytoplasm</location>
    </subcellularLocation>
</comment>
<dbReference type="GO" id="GO:0005829">
    <property type="term" value="C:cytosol"/>
    <property type="evidence" value="ECO:0007669"/>
    <property type="project" value="TreeGrafter"/>
</dbReference>
<dbReference type="GO" id="GO:0097367">
    <property type="term" value="F:carbohydrate derivative binding"/>
    <property type="evidence" value="ECO:0007669"/>
    <property type="project" value="InterPro"/>
</dbReference>
<dbReference type="Gene3D" id="3.40.50.10490">
    <property type="entry name" value="Glucose-6-phosphate isomerase like protein, domain 1"/>
    <property type="match status" value="2"/>
</dbReference>
<dbReference type="CDD" id="cd05009">
    <property type="entry name" value="SIS_GlmS_GlmD_2"/>
    <property type="match status" value="1"/>
</dbReference>
<evidence type="ECO:0000256" key="1">
    <source>
        <dbReference type="ARBA" id="ARBA00001031"/>
    </source>
</evidence>
<evidence type="ECO:0000256" key="4">
    <source>
        <dbReference type="ARBA" id="ARBA00016090"/>
    </source>
</evidence>
<dbReference type="PROSITE" id="PS51278">
    <property type="entry name" value="GATASE_TYPE_2"/>
    <property type="match status" value="1"/>
</dbReference>
<name>A0A2M6XSK1_9BACT</name>
<accession>A0A2M6XSK1</accession>
<dbReference type="FunFam" id="3.60.20.10:FF:000006">
    <property type="entry name" value="Glutamine--fructose-6-phosphate aminotransferase [isomerizing]"/>
    <property type="match status" value="1"/>
</dbReference>
<dbReference type="HAMAP" id="MF_00164">
    <property type="entry name" value="GlmS"/>
    <property type="match status" value="1"/>
</dbReference>
<dbReference type="PANTHER" id="PTHR10937">
    <property type="entry name" value="GLUCOSAMINE--FRUCTOSE-6-PHOSPHATE AMINOTRANSFERASE, ISOMERIZING"/>
    <property type="match status" value="1"/>
</dbReference>
<keyword evidence="5 10" id="KW-0963">Cytoplasm</keyword>
<keyword evidence="8" id="KW-0677">Repeat</keyword>
<dbReference type="SUPFAM" id="SSF56235">
    <property type="entry name" value="N-terminal nucleophile aminohydrolases (Ntn hydrolases)"/>
    <property type="match status" value="1"/>
</dbReference>
<evidence type="ECO:0000313" key="13">
    <source>
        <dbReference type="EMBL" id="PIU10614.1"/>
    </source>
</evidence>
<dbReference type="FunFam" id="3.40.50.10490:FF:000001">
    <property type="entry name" value="Glutamine--fructose-6-phosphate aminotransferase [isomerizing]"/>
    <property type="match status" value="1"/>
</dbReference>
<feature type="domain" description="Glutamine amidotransferase type-2" evidence="11">
    <location>
        <begin position="2"/>
        <end position="218"/>
    </location>
</feature>
<dbReference type="PANTHER" id="PTHR10937:SF0">
    <property type="entry name" value="GLUTAMINE--FRUCTOSE-6-PHOSPHATE TRANSAMINASE (ISOMERIZING)"/>
    <property type="match status" value="1"/>
</dbReference>
<feature type="active site" description="For Fru-6P isomerization activity" evidence="10">
    <location>
        <position position="606"/>
    </location>
</feature>
<dbReference type="NCBIfam" id="NF001484">
    <property type="entry name" value="PRK00331.1"/>
    <property type="match status" value="1"/>
</dbReference>
<dbReference type="Pfam" id="PF13522">
    <property type="entry name" value="GATase_6"/>
    <property type="match status" value="1"/>
</dbReference>
<sequence>MCGIIGYIGQREASSILIGGLKCLEYRGYDSAGMAVFDGQNIQDIKIKGKIFGLAKALEKKNLPGKLGIAHTRWATHGAPSIINAHPHFCCSRHIAIVHNGIIENYANLRKVLIKEGHHFSSETDSEVLAHLIEKYHKHKSLTKAIQLALKQVIGAYALVVISATEPQKMIAIKKSSSLILGLGQKEYLLASDASAIIPHTKKVIYLDDNEMVVLSKNGYRIHNLGNNHLIKKKVETINWNLTQISKDGFKTFMLKEIFEQPESIANAFRGRFIPEKGQIKLGGLETIESKLPHLSRIIIVACGSSWHAGLVGGSLIEELAKIPVKVEYASEFRYRYPVVGPDCLVIAISQSGETADTIAALELAKTKKALTFGICNVVGSSIARLVDAGAYLHAGPEIGVATTKGFTSQLIVLTILAIHFANLKKTINRKNAQKILKELTRLPVLIKKLLDQSGSLAELAQKLKNTHNCLYLGRGYNFPIALEGALKLKEISYIHAEGYPAAEMKHGPIALIDKKMPTIFIATQDKTYKKIISNMLEVKARNGMIIALATVGDKKITSIADKVIYIPRTIDFLMPVLNTIPCQLLAYHIAILKGHDIDKPRNLAKSVTVE</sequence>
<dbReference type="InterPro" id="IPR035466">
    <property type="entry name" value="GlmS/AgaS_SIS"/>
</dbReference>
<dbReference type="NCBIfam" id="TIGR01135">
    <property type="entry name" value="glmS"/>
    <property type="match status" value="1"/>
</dbReference>
<dbReference type="InterPro" id="IPR047084">
    <property type="entry name" value="GFAT_N"/>
</dbReference>
<dbReference type="CDD" id="cd05008">
    <property type="entry name" value="SIS_GlmS_GlmD_1"/>
    <property type="match status" value="1"/>
</dbReference>
<comment type="caution">
    <text evidence="13">The sequence shown here is derived from an EMBL/GenBank/DDBJ whole genome shotgun (WGS) entry which is preliminary data.</text>
</comment>
<dbReference type="InterPro" id="IPR005855">
    <property type="entry name" value="GFAT"/>
</dbReference>
<feature type="domain" description="SIS" evidence="12">
    <location>
        <begin position="460"/>
        <end position="601"/>
    </location>
</feature>
<comment type="function">
    <text evidence="10">Catalyzes the first step in hexosamine metabolism, converting fructose-6P into glucosamine-6P using glutamine as a nitrogen source.</text>
</comment>
<proteinExistence type="inferred from homology"/>
<dbReference type="SUPFAM" id="SSF53697">
    <property type="entry name" value="SIS domain"/>
    <property type="match status" value="1"/>
</dbReference>
<feature type="initiator methionine" description="Removed" evidence="10">
    <location>
        <position position="1"/>
    </location>
</feature>
<evidence type="ECO:0000313" key="14">
    <source>
        <dbReference type="Proteomes" id="UP000230586"/>
    </source>
</evidence>
<comment type="subunit">
    <text evidence="10">Homodimer.</text>
</comment>
<dbReference type="Proteomes" id="UP000230586">
    <property type="component" value="Unassembled WGS sequence"/>
</dbReference>
<dbReference type="GO" id="GO:0006002">
    <property type="term" value="P:fructose 6-phosphate metabolic process"/>
    <property type="evidence" value="ECO:0007669"/>
    <property type="project" value="TreeGrafter"/>
</dbReference>